<evidence type="ECO:0000256" key="1">
    <source>
        <dbReference type="ARBA" id="ARBA00022729"/>
    </source>
</evidence>
<keyword evidence="5" id="KW-0560">Oxidoreductase</keyword>
<proteinExistence type="predicted"/>
<name>A0A1U7CN72_9BACT</name>
<protein>
    <submittedName>
        <fullName evidence="5">Thiol:disulfide interchange protein DsbD</fullName>
        <ecNumber evidence="5">1.8.1.8</ecNumber>
    </submittedName>
</protein>
<evidence type="ECO:0000313" key="6">
    <source>
        <dbReference type="Proteomes" id="UP000186309"/>
    </source>
</evidence>
<dbReference type="EC" id="1.8.1.8" evidence="5"/>
<dbReference type="EMBL" id="CP019082">
    <property type="protein sequence ID" value="APW60356.1"/>
    <property type="molecule type" value="Genomic_DNA"/>
</dbReference>
<dbReference type="AlphaFoldDB" id="A0A1U7CN72"/>
<evidence type="ECO:0000259" key="4">
    <source>
        <dbReference type="PROSITE" id="PS51352"/>
    </source>
</evidence>
<dbReference type="Pfam" id="PF13899">
    <property type="entry name" value="Thioredoxin_7"/>
    <property type="match status" value="1"/>
</dbReference>
<gene>
    <name evidence="5" type="primary">dsbD_1</name>
    <name evidence="5" type="ORF">BSF38_01824</name>
</gene>
<evidence type="ECO:0000256" key="3">
    <source>
        <dbReference type="SAM" id="SignalP"/>
    </source>
</evidence>
<keyword evidence="1 3" id="KW-0732">Signal</keyword>
<dbReference type="CDD" id="cd02947">
    <property type="entry name" value="TRX_family"/>
    <property type="match status" value="1"/>
</dbReference>
<organism evidence="5 6">
    <name type="scientific">Paludisphaera borealis</name>
    <dbReference type="NCBI Taxonomy" id="1387353"/>
    <lineage>
        <taxon>Bacteria</taxon>
        <taxon>Pseudomonadati</taxon>
        <taxon>Planctomycetota</taxon>
        <taxon>Planctomycetia</taxon>
        <taxon>Isosphaerales</taxon>
        <taxon>Isosphaeraceae</taxon>
        <taxon>Paludisphaera</taxon>
    </lineage>
</organism>
<dbReference type="Gene3D" id="3.40.30.10">
    <property type="entry name" value="Glutaredoxin"/>
    <property type="match status" value="1"/>
</dbReference>
<dbReference type="InterPro" id="IPR051099">
    <property type="entry name" value="AGR/TXD"/>
</dbReference>
<feature type="domain" description="Thioredoxin" evidence="4">
    <location>
        <begin position="22"/>
        <end position="148"/>
    </location>
</feature>
<dbReference type="GO" id="GO:0047134">
    <property type="term" value="F:protein-disulfide reductase [NAD(P)H] activity"/>
    <property type="evidence" value="ECO:0007669"/>
    <property type="project" value="UniProtKB-EC"/>
</dbReference>
<dbReference type="SUPFAM" id="SSF52833">
    <property type="entry name" value="Thioredoxin-like"/>
    <property type="match status" value="1"/>
</dbReference>
<dbReference type="InterPro" id="IPR013766">
    <property type="entry name" value="Thioredoxin_domain"/>
</dbReference>
<dbReference type="RefSeq" id="WP_076344942.1">
    <property type="nucleotide sequence ID" value="NZ_CP019082.1"/>
</dbReference>
<evidence type="ECO:0000313" key="5">
    <source>
        <dbReference type="EMBL" id="APW60356.1"/>
    </source>
</evidence>
<feature type="signal peptide" evidence="3">
    <location>
        <begin position="1"/>
        <end position="32"/>
    </location>
</feature>
<keyword evidence="6" id="KW-1185">Reference proteome</keyword>
<feature type="region of interest" description="Disordered" evidence="2">
    <location>
        <begin position="154"/>
        <end position="187"/>
    </location>
</feature>
<dbReference type="Proteomes" id="UP000186309">
    <property type="component" value="Chromosome"/>
</dbReference>
<dbReference type="KEGG" id="pbor:BSF38_01824"/>
<feature type="chain" id="PRO_5013228070" evidence="3">
    <location>
        <begin position="33"/>
        <end position="355"/>
    </location>
</feature>
<dbReference type="PANTHER" id="PTHR15337:SF11">
    <property type="entry name" value="THIOREDOXIN DOMAIN-CONTAINING PROTEIN"/>
    <property type="match status" value="1"/>
</dbReference>
<reference evidence="6" key="1">
    <citation type="submission" date="2016-12" db="EMBL/GenBank/DDBJ databases">
        <title>Comparative genomics of four Isosphaeraceae planctomycetes: a common pool of plasmids and glycoside hydrolase genes.</title>
        <authorList>
            <person name="Ivanova A."/>
        </authorList>
    </citation>
    <scope>NUCLEOTIDE SEQUENCE [LARGE SCALE GENOMIC DNA]</scope>
    <source>
        <strain evidence="6">PX4</strain>
    </source>
</reference>
<accession>A0A1U7CN72</accession>
<dbReference type="PROSITE" id="PS51352">
    <property type="entry name" value="THIOREDOXIN_2"/>
    <property type="match status" value="1"/>
</dbReference>
<dbReference type="STRING" id="1387353.BSF38_01824"/>
<dbReference type="PANTHER" id="PTHR15337">
    <property type="entry name" value="ANTERIOR GRADIENT PROTEIN-RELATED"/>
    <property type="match status" value="1"/>
</dbReference>
<sequence>MTLHRRRMRRVVPGVFAALAALSLLASAPAASEPTDDAIAWRDDYGSALAEAKERDQLLWIQFTGPWCPNCARMEQDSFTQPTIREQARTGFVSVKLQSDVNAELAVGFGLSGLPASVIVDPSRQVLEVHQGYLGPEELNGFLRHAISLREPKPANNPTLLASRPKIPDRDSSKPADAAADYGPPRPIKKETKAALSGYCPVSLVADKRLIHGQAEYTVTHQGRLYQFANLVTFNRFRRDPERYVPVNDGLCPVKQLDENKSAAGDPRFGVLFQGRLYLCASKAERQRFLQEPARYAAVGVAEKGFCPHCLVESGEFVRGDPRYSLTQEGRRYWFPDTSHRDAYLALAPSNSTRR</sequence>
<evidence type="ECO:0000256" key="2">
    <source>
        <dbReference type="SAM" id="MobiDB-lite"/>
    </source>
</evidence>
<dbReference type="InterPro" id="IPR036249">
    <property type="entry name" value="Thioredoxin-like_sf"/>
</dbReference>